<dbReference type="EMBL" id="CM044703">
    <property type="protein sequence ID" value="KAI5673871.1"/>
    <property type="molecule type" value="Genomic_DNA"/>
</dbReference>
<reference evidence="2" key="1">
    <citation type="journal article" date="2023" name="Nat. Plants">
        <title>Single-cell RNA sequencing provides a high-resolution roadmap for understanding the multicellular compartmentation of specialized metabolism.</title>
        <authorList>
            <person name="Sun S."/>
            <person name="Shen X."/>
            <person name="Li Y."/>
            <person name="Li Y."/>
            <person name="Wang S."/>
            <person name="Li R."/>
            <person name="Zhang H."/>
            <person name="Shen G."/>
            <person name="Guo B."/>
            <person name="Wei J."/>
            <person name="Xu J."/>
            <person name="St-Pierre B."/>
            <person name="Chen S."/>
            <person name="Sun C."/>
        </authorList>
    </citation>
    <scope>NUCLEOTIDE SEQUENCE [LARGE SCALE GENOMIC DNA]</scope>
</reference>
<name>A0ACC0BMQ6_CATRO</name>
<gene>
    <name evidence="1" type="ORF">M9H77_14235</name>
</gene>
<organism evidence="1 2">
    <name type="scientific">Catharanthus roseus</name>
    <name type="common">Madagascar periwinkle</name>
    <name type="synonym">Vinca rosea</name>
    <dbReference type="NCBI Taxonomy" id="4058"/>
    <lineage>
        <taxon>Eukaryota</taxon>
        <taxon>Viridiplantae</taxon>
        <taxon>Streptophyta</taxon>
        <taxon>Embryophyta</taxon>
        <taxon>Tracheophyta</taxon>
        <taxon>Spermatophyta</taxon>
        <taxon>Magnoliopsida</taxon>
        <taxon>eudicotyledons</taxon>
        <taxon>Gunneridae</taxon>
        <taxon>Pentapetalae</taxon>
        <taxon>asterids</taxon>
        <taxon>lamiids</taxon>
        <taxon>Gentianales</taxon>
        <taxon>Apocynaceae</taxon>
        <taxon>Rauvolfioideae</taxon>
        <taxon>Vinceae</taxon>
        <taxon>Catharanthinae</taxon>
        <taxon>Catharanthus</taxon>
    </lineage>
</organism>
<accession>A0ACC0BMQ6</accession>
<dbReference type="Proteomes" id="UP001060085">
    <property type="component" value="Linkage Group LG03"/>
</dbReference>
<comment type="caution">
    <text evidence="1">The sequence shown here is derived from an EMBL/GenBank/DDBJ whole genome shotgun (WGS) entry which is preliminary data.</text>
</comment>
<keyword evidence="2" id="KW-1185">Reference proteome</keyword>
<proteinExistence type="predicted"/>
<sequence length="68" mass="7650">MVKEMTIEKRRNNVSGKNNGTIDRKTGSLNQGLQPRKKPPVSPSLNLSALSLTYQKDYRTKSTTSRDL</sequence>
<protein>
    <submittedName>
        <fullName evidence="1">Uncharacterized protein</fullName>
    </submittedName>
</protein>
<evidence type="ECO:0000313" key="2">
    <source>
        <dbReference type="Proteomes" id="UP001060085"/>
    </source>
</evidence>
<evidence type="ECO:0000313" key="1">
    <source>
        <dbReference type="EMBL" id="KAI5673871.1"/>
    </source>
</evidence>